<comment type="caution">
    <text evidence="1">The sequence shown here is derived from an EMBL/GenBank/DDBJ whole genome shotgun (WGS) entry which is preliminary data.</text>
</comment>
<evidence type="ECO:0000313" key="1">
    <source>
        <dbReference type="EMBL" id="KXS99698.1"/>
    </source>
</evidence>
<keyword evidence="2" id="KW-1185">Reference proteome</keyword>
<reference evidence="1 2" key="1">
    <citation type="submission" date="2015-07" db="EMBL/GenBank/DDBJ databases">
        <title>Comparative genomics of the Sigatoka disease complex on banana suggests a link between parallel evolutionary changes in Pseudocercospora fijiensis and Pseudocercospora eumusae and increased virulence on the banana host.</title>
        <authorList>
            <person name="Chang T.-C."/>
            <person name="Salvucci A."/>
            <person name="Crous P.W."/>
            <person name="Stergiopoulos I."/>
        </authorList>
    </citation>
    <scope>NUCLEOTIDE SEQUENCE [LARGE SCALE GENOMIC DNA]</scope>
    <source>
        <strain evidence="1 2">CBS 114824</strain>
    </source>
</reference>
<dbReference type="CDD" id="cd12148">
    <property type="entry name" value="fungal_TF_MHR"/>
    <property type="match status" value="1"/>
</dbReference>
<evidence type="ECO:0008006" key="3">
    <source>
        <dbReference type="Google" id="ProtNLM"/>
    </source>
</evidence>
<protein>
    <recommendedName>
        <fullName evidence="3">Transcription factor domain-containing protein</fullName>
    </recommendedName>
</protein>
<dbReference type="Proteomes" id="UP000070133">
    <property type="component" value="Unassembled WGS sequence"/>
</dbReference>
<sequence>MCGYCARTKNADCVYSPTTRAASRVNGEHIKSGAAWLDRLHPVLDSDATKHDCLYTSGACPGECPFPAKLNIFDEMQLSLGHDEDLHFHIASTEIHDSDFFANLLGGNSVDGGKYKGVDSAYDDGTADPISLSTSTATSEDWITLEALPSCATKLERRIPRFAAFANEIARGASDASDGRTCLRDDDFLGVDQVSPVAQGLVFHPGILSKYQHYIDISLGEIGGNAQCTPKARLYELLSSLVQGHTSNATNAILVAGVVANGWLEAALENEAITRGDLVGPFTLFQSACSWIRSAWRTDQDIVAIQGFLSLLIFAQKCASHMVLYLFAQLKGVLDRIGVDDFSWTDYQAMTVESDHMSLHHAFWTMLFRDTAVKLFFGMRPAFVSHVQDEVASPLAGLSDQTTSALWLRAMASLYPLCQEASKVLRSNEMRMETATRAQLLARAANWKNELPPLFRDLDCPLPAYLEHSQAVRRAGVRLSSLYYELCLTFHCTGIEGEGAPGSPVTDSQMVLLGKLFHWASGLAAGDLISDCRLVGLLLDGCAVAGALACTRPSRDLLALLGNAQKAISSISYLLHEPADATLAAVEAARRQCALGVAASESIAAVVDS</sequence>
<proteinExistence type="predicted"/>
<dbReference type="EMBL" id="LFZN01000088">
    <property type="protein sequence ID" value="KXS99697.1"/>
    <property type="molecule type" value="Genomic_DNA"/>
</dbReference>
<gene>
    <name evidence="1" type="ORF">AC578_9905</name>
</gene>
<dbReference type="AlphaFoldDB" id="A0A139HBF6"/>
<name>A0A139HBF6_9PEZI</name>
<evidence type="ECO:0000313" key="2">
    <source>
        <dbReference type="Proteomes" id="UP000070133"/>
    </source>
</evidence>
<dbReference type="EMBL" id="LFZN01000088">
    <property type="protein sequence ID" value="KXS99699.1"/>
    <property type="molecule type" value="Genomic_DNA"/>
</dbReference>
<accession>A0A139HBF6</accession>
<organism evidence="1 2">
    <name type="scientific">Pseudocercospora eumusae</name>
    <dbReference type="NCBI Taxonomy" id="321146"/>
    <lineage>
        <taxon>Eukaryota</taxon>
        <taxon>Fungi</taxon>
        <taxon>Dikarya</taxon>
        <taxon>Ascomycota</taxon>
        <taxon>Pezizomycotina</taxon>
        <taxon>Dothideomycetes</taxon>
        <taxon>Dothideomycetidae</taxon>
        <taxon>Mycosphaerellales</taxon>
        <taxon>Mycosphaerellaceae</taxon>
        <taxon>Pseudocercospora</taxon>
    </lineage>
</organism>
<dbReference type="EMBL" id="LFZN01000088">
    <property type="protein sequence ID" value="KXS99698.1"/>
    <property type="molecule type" value="Genomic_DNA"/>
</dbReference>